<gene>
    <name evidence="2" type="ORF">ACCAA_200095</name>
</gene>
<dbReference type="PANTHER" id="PTHR36558:SF1">
    <property type="entry name" value="RESTRICTION ENDONUCLEASE DOMAIN-CONTAINING PROTEIN-RELATED"/>
    <property type="match status" value="1"/>
</dbReference>
<reference evidence="2 3" key="1">
    <citation type="submission" date="2016-06" db="EMBL/GenBank/DDBJ databases">
        <authorList>
            <person name="Kjaerup R.B."/>
            <person name="Dalgaard T.S."/>
            <person name="Juul-Madsen H.R."/>
        </authorList>
    </citation>
    <scope>NUCLEOTIDE SEQUENCE [LARGE SCALE GENOMIC DNA]</scope>
    <source>
        <strain evidence="2">3</strain>
    </source>
</reference>
<dbReference type="Pfam" id="PF05685">
    <property type="entry name" value="Uma2"/>
    <property type="match status" value="1"/>
</dbReference>
<proteinExistence type="predicted"/>
<keyword evidence="3" id="KW-1185">Reference proteome</keyword>
<dbReference type="InterPro" id="IPR011335">
    <property type="entry name" value="Restrct_endonuc-II-like"/>
</dbReference>
<protein>
    <recommendedName>
        <fullName evidence="1">Putative restriction endonuclease domain-containing protein</fullName>
    </recommendedName>
</protein>
<dbReference type="PANTHER" id="PTHR36558">
    <property type="entry name" value="GLR1098 PROTEIN"/>
    <property type="match status" value="1"/>
</dbReference>
<dbReference type="Gene3D" id="3.90.1570.10">
    <property type="entry name" value="tt1808, chain A"/>
    <property type="match status" value="1"/>
</dbReference>
<sequence length="116" mass="13464">MVKAASLPTFTFEHYPDLLVTCAESDRYVKRSPVLVAEVLSASTAAFDIGEKFATYRQLASLREYVLIDQERIRIQVYRRLDEHWFVHSRRCRSPGKSTGMSLWMMLHKVSLSIPR</sequence>
<dbReference type="InterPro" id="IPR008538">
    <property type="entry name" value="Uma2"/>
</dbReference>
<dbReference type="AlphaFoldDB" id="A0A1A8XJM5"/>
<evidence type="ECO:0000313" key="3">
    <source>
        <dbReference type="Proteomes" id="UP000199169"/>
    </source>
</evidence>
<dbReference type="Proteomes" id="UP000199169">
    <property type="component" value="Unassembled WGS sequence"/>
</dbReference>
<organism evidence="2 3">
    <name type="scientific">Candidatus Accumulibacter aalborgensis</name>
    <dbReference type="NCBI Taxonomy" id="1860102"/>
    <lineage>
        <taxon>Bacteria</taxon>
        <taxon>Pseudomonadati</taxon>
        <taxon>Pseudomonadota</taxon>
        <taxon>Betaproteobacteria</taxon>
        <taxon>Candidatus Accumulibacter</taxon>
    </lineage>
</organism>
<name>A0A1A8XJM5_9PROT</name>
<dbReference type="CDD" id="cd06260">
    <property type="entry name" value="DUF820-like"/>
    <property type="match status" value="1"/>
</dbReference>
<evidence type="ECO:0000313" key="2">
    <source>
        <dbReference type="EMBL" id="SBT05340.1"/>
    </source>
</evidence>
<dbReference type="SUPFAM" id="SSF52980">
    <property type="entry name" value="Restriction endonuclease-like"/>
    <property type="match status" value="1"/>
</dbReference>
<accession>A0A1A8XJM5</accession>
<evidence type="ECO:0000259" key="1">
    <source>
        <dbReference type="Pfam" id="PF05685"/>
    </source>
</evidence>
<dbReference type="InterPro" id="IPR012296">
    <property type="entry name" value="Nuclease_put_TT1808"/>
</dbReference>
<dbReference type="EMBL" id="FLQX01000095">
    <property type="protein sequence ID" value="SBT05340.1"/>
    <property type="molecule type" value="Genomic_DNA"/>
</dbReference>
<dbReference type="STRING" id="1860102.ACCAA_200095"/>
<feature type="domain" description="Putative restriction endonuclease" evidence="1">
    <location>
        <begin position="13"/>
        <end position="85"/>
    </location>
</feature>